<comment type="similarity">
    <text evidence="1 5">Belongs to the TUBGCP family.</text>
</comment>
<dbReference type="InterPro" id="IPR040457">
    <property type="entry name" value="GCP_C"/>
</dbReference>
<dbReference type="Gene3D" id="1.20.120.1900">
    <property type="entry name" value="Gamma-tubulin complex, C-terminal domain"/>
    <property type="match status" value="1"/>
</dbReference>
<dbReference type="InterPro" id="IPR007259">
    <property type="entry name" value="GCP"/>
</dbReference>
<dbReference type="PANTHER" id="PTHR19302">
    <property type="entry name" value="GAMMA TUBULIN COMPLEX PROTEIN"/>
    <property type="match status" value="1"/>
</dbReference>
<feature type="domain" description="Gamma tubulin complex component protein N-terminal" evidence="8">
    <location>
        <begin position="258"/>
        <end position="666"/>
    </location>
</feature>
<feature type="region of interest" description="Disordered" evidence="6">
    <location>
        <begin position="155"/>
        <end position="176"/>
    </location>
</feature>
<dbReference type="InterPro" id="IPR041470">
    <property type="entry name" value="GCP_N"/>
</dbReference>
<keyword evidence="4 5" id="KW-0206">Cytoskeleton</keyword>
<organism evidence="9 10">
    <name type="scientific">Saccoglossus kowalevskii</name>
    <name type="common">Acorn worm</name>
    <dbReference type="NCBI Taxonomy" id="10224"/>
    <lineage>
        <taxon>Eukaryota</taxon>
        <taxon>Metazoa</taxon>
        <taxon>Hemichordata</taxon>
        <taxon>Enteropneusta</taxon>
        <taxon>Harrimaniidae</taxon>
        <taxon>Saccoglossus</taxon>
    </lineage>
</organism>
<dbReference type="InterPro" id="IPR042241">
    <property type="entry name" value="GCP_C_sf"/>
</dbReference>
<dbReference type="Proteomes" id="UP000694865">
    <property type="component" value="Unplaced"/>
</dbReference>
<evidence type="ECO:0000256" key="5">
    <source>
        <dbReference type="RuleBase" id="RU363050"/>
    </source>
</evidence>
<sequence>MAYFDKRAEKDLKKLIKCLTGFQEGSDNFTLSHEFALSNFRFHRYLAVDSHKVTRQLHGVCEKFAIHSQPHKHEVFKRLTDKFLNSPLLIDQDLMKSDAHYGILSILMLLSESPVSHHYKEQVSKPKTEEKDNFDWTSYLLEGIEIPSFLSSDEEWSNDEAASEPEDEVQDSGIHVNESDDTLVTTTLEHSEHVEQHAGKDWISNNVVVQYWHGDVEKHVFGGHPTSSLAKQWDLYLYEKQPFHQFGSKFTMTETQVVRETIWLLFGMSDMFVYKYTDNKCTCNADIQVSHLTPNALYSLLYYFARYGQMVYHLHQFIEEIITHSGNIDYKVSQTFQAFASSLSCFLQQFKSELCIIEKDIMKQDKNVSLSELKERIQPQLEVVATLYDIYNIGVNNSNGNSAVLLTAFYNTLLELQSNTVENTDRLKVCTVLSIWLTSTQPFINIIDEWISNGKLVDPAKEFIISRNEEIQTNSNEYWEKGYTIYGVSAQQSKLQQQQFTKDTPSESVGIPGFLEPILYSVISAGKSMDLVASLGRLTEKKLNLSEGDRISLFESFTKSLYGVWDIDESEDIDESSDSDDVVIDISQQQLTEVNLLLQHDAKLQSKQYTLSSKKSFSSGLPHELMDVFTDRPLDIQLVMHRCLYPHIIKKCNRASSHLVKLLKTEYHLLDYLAAMRYFYLMEAGDAMYDFYTDVFERLRLQEYWQDVTYLTNALQEAVHMHHSKHMSRLTVSVEPVSKTKRLPINALDVLTLHYKVPWPVNVVLNPECQQIYNAVFRLLLQIKRAKYCLEQLRFSDLTNVVSPSPKNCESENQHLVHRIYLIRVQLLHFVDCLHNYIMTRILHTTGWEFQQQLDTAVDLNQLLDVHTHYVKTIYERCLLNKKMGYVREAIIKVLNLALNFQKRWDGGLHTITEPILDKMEEEFKKCHYFLSKLFANTVKRGVFPHLELLAQSLQTSYMNATAHTKK</sequence>
<protein>
    <recommendedName>
        <fullName evidence="5">Gamma-tubulin complex component</fullName>
    </recommendedName>
</protein>
<evidence type="ECO:0000313" key="9">
    <source>
        <dbReference type="Proteomes" id="UP000694865"/>
    </source>
</evidence>
<evidence type="ECO:0000256" key="2">
    <source>
        <dbReference type="ARBA" id="ARBA00022490"/>
    </source>
</evidence>
<evidence type="ECO:0000259" key="8">
    <source>
        <dbReference type="Pfam" id="PF17681"/>
    </source>
</evidence>
<evidence type="ECO:0000259" key="7">
    <source>
        <dbReference type="Pfam" id="PF04130"/>
    </source>
</evidence>
<reference evidence="10" key="1">
    <citation type="submission" date="2025-08" db="UniProtKB">
        <authorList>
            <consortium name="RefSeq"/>
        </authorList>
    </citation>
    <scope>IDENTIFICATION</scope>
    <source>
        <tissue evidence="10">Testes</tissue>
    </source>
</reference>
<accession>A0ABM0GVS7</accession>
<dbReference type="CDD" id="cd22572">
    <property type="entry name" value="GCP5_NTD"/>
    <property type="match status" value="1"/>
</dbReference>
<dbReference type="GeneID" id="100366929"/>
<keyword evidence="2 5" id="KW-0963">Cytoplasm</keyword>
<feature type="compositionally biased region" description="Acidic residues" evidence="6">
    <location>
        <begin position="155"/>
        <end position="170"/>
    </location>
</feature>
<proteinExistence type="inferred from homology"/>
<evidence type="ECO:0000313" key="10">
    <source>
        <dbReference type="RefSeq" id="XP_002738419.1"/>
    </source>
</evidence>
<feature type="domain" description="Gamma tubulin complex component C-terminal" evidence="7">
    <location>
        <begin position="669"/>
        <end position="934"/>
    </location>
</feature>
<name>A0ABM0GVS7_SACKO</name>
<evidence type="ECO:0000256" key="6">
    <source>
        <dbReference type="SAM" id="MobiDB-lite"/>
    </source>
</evidence>
<gene>
    <name evidence="10" type="primary">LOC100366929</name>
</gene>
<dbReference type="RefSeq" id="XP_002738419.1">
    <property type="nucleotide sequence ID" value="XM_002738373.2"/>
</dbReference>
<keyword evidence="9" id="KW-1185">Reference proteome</keyword>
<dbReference type="PANTHER" id="PTHR19302:SF33">
    <property type="entry name" value="GAMMA-TUBULIN COMPLEX COMPONENT 5"/>
    <property type="match status" value="1"/>
</dbReference>
<evidence type="ECO:0000256" key="4">
    <source>
        <dbReference type="ARBA" id="ARBA00023212"/>
    </source>
</evidence>
<dbReference type="InterPro" id="IPR059169">
    <property type="entry name" value="GCP5_N_ext"/>
</dbReference>
<dbReference type="Pfam" id="PF04130">
    <property type="entry name" value="GCP_C_terminal"/>
    <property type="match status" value="1"/>
</dbReference>
<evidence type="ECO:0000256" key="3">
    <source>
        <dbReference type="ARBA" id="ARBA00022701"/>
    </source>
</evidence>
<evidence type="ECO:0000256" key="1">
    <source>
        <dbReference type="ARBA" id="ARBA00010337"/>
    </source>
</evidence>
<keyword evidence="3 5" id="KW-0493">Microtubule</keyword>
<comment type="subcellular location">
    <subcellularLocation>
        <location evidence="5">Cytoplasm</location>
        <location evidence="5">Cytoskeleton</location>
        <location evidence="5">Microtubule organizing center</location>
    </subcellularLocation>
</comment>
<dbReference type="Pfam" id="PF17681">
    <property type="entry name" value="GCP_N_terminal"/>
    <property type="match status" value="1"/>
</dbReference>